<dbReference type="InterPro" id="IPR017896">
    <property type="entry name" value="4Fe4S_Fe-S-bd"/>
</dbReference>
<dbReference type="PROSITE" id="PS51318">
    <property type="entry name" value="TAT"/>
    <property type="match status" value="1"/>
</dbReference>
<dbReference type="InterPro" id="IPR019546">
    <property type="entry name" value="TAT_signal_bac_arc"/>
</dbReference>
<dbReference type="AlphaFoldDB" id="A0A7C5QDW0"/>
<dbReference type="InterPro" id="IPR017900">
    <property type="entry name" value="4Fe4S_Fe_S_CS"/>
</dbReference>
<feature type="domain" description="4Fe-4S ferredoxin-type" evidence="5">
    <location>
        <begin position="35"/>
        <end position="65"/>
    </location>
</feature>
<accession>A0A7C5QDW0</accession>
<organism evidence="6">
    <name type="scientific">Caldiarchaeum subterraneum</name>
    <dbReference type="NCBI Taxonomy" id="311458"/>
    <lineage>
        <taxon>Archaea</taxon>
        <taxon>Nitrososphaerota</taxon>
        <taxon>Candidatus Caldarchaeales</taxon>
        <taxon>Candidatus Caldarchaeaceae</taxon>
        <taxon>Candidatus Caldarchaeum</taxon>
    </lineage>
</organism>
<sequence>MSHTRRDFLKAASAALLVLPPSLKSSAAERASKRYAMLIDVDKCYGCMACVVACAAENNVPLGNFRTWIEHLEKPDGTNIFIPKQCNHCDDPPCVPPCPTGATYKTDDGLVLVNDELCIGCGACIKACPYGARFTNPIKGVADKCTFCDHRLAAGLLPACVEACPTGARVFGPLAEDNELSKTVRSRPTQVLKPFTGAEPQIYYLSLPDEVNR</sequence>
<dbReference type="PANTHER" id="PTHR43177">
    <property type="entry name" value="PROTEIN NRFC"/>
    <property type="match status" value="1"/>
</dbReference>
<dbReference type="GO" id="GO:0046872">
    <property type="term" value="F:metal ion binding"/>
    <property type="evidence" value="ECO:0007669"/>
    <property type="project" value="UniProtKB-KW"/>
</dbReference>
<dbReference type="Gene3D" id="3.30.70.20">
    <property type="match status" value="2"/>
</dbReference>
<proteinExistence type="predicted"/>
<dbReference type="CDD" id="cd10551">
    <property type="entry name" value="PsrB"/>
    <property type="match status" value="1"/>
</dbReference>
<dbReference type="PANTHER" id="PTHR43177:SF3">
    <property type="entry name" value="PROTEIN NRFC HOMOLOG"/>
    <property type="match status" value="1"/>
</dbReference>
<dbReference type="Pfam" id="PF13247">
    <property type="entry name" value="Fer4_11"/>
    <property type="match status" value="1"/>
</dbReference>
<keyword evidence="1" id="KW-0004">4Fe-4S</keyword>
<dbReference type="GO" id="GO:0016491">
    <property type="term" value="F:oxidoreductase activity"/>
    <property type="evidence" value="ECO:0007669"/>
    <property type="project" value="UniProtKB-ARBA"/>
</dbReference>
<evidence type="ECO:0000256" key="3">
    <source>
        <dbReference type="ARBA" id="ARBA00023004"/>
    </source>
</evidence>
<dbReference type="PROSITE" id="PS51379">
    <property type="entry name" value="4FE4S_FER_2"/>
    <property type="match status" value="3"/>
</dbReference>
<feature type="domain" description="4Fe-4S ferredoxin-type" evidence="5">
    <location>
        <begin position="77"/>
        <end position="108"/>
    </location>
</feature>
<comment type="caution">
    <text evidence="6">The sequence shown here is derived from an EMBL/GenBank/DDBJ whole genome shotgun (WGS) entry which is preliminary data.</text>
</comment>
<evidence type="ECO:0000256" key="2">
    <source>
        <dbReference type="ARBA" id="ARBA00022723"/>
    </source>
</evidence>
<evidence type="ECO:0000256" key="4">
    <source>
        <dbReference type="ARBA" id="ARBA00023014"/>
    </source>
</evidence>
<keyword evidence="3" id="KW-0408">Iron</keyword>
<gene>
    <name evidence="6" type="ORF">ENM11_07040</name>
</gene>
<dbReference type="NCBIfam" id="TIGR01409">
    <property type="entry name" value="TAT_signal_seq"/>
    <property type="match status" value="1"/>
</dbReference>
<keyword evidence="2" id="KW-0479">Metal-binding</keyword>
<feature type="domain" description="4Fe-4S ferredoxin-type" evidence="5">
    <location>
        <begin position="109"/>
        <end position="138"/>
    </location>
</feature>
<dbReference type="SUPFAM" id="SSF54862">
    <property type="entry name" value="4Fe-4S ferredoxins"/>
    <property type="match status" value="1"/>
</dbReference>
<dbReference type="InterPro" id="IPR006311">
    <property type="entry name" value="TAT_signal"/>
</dbReference>
<dbReference type="Pfam" id="PF12800">
    <property type="entry name" value="Fer4_4"/>
    <property type="match status" value="1"/>
</dbReference>
<dbReference type="EMBL" id="DRWN01000058">
    <property type="protein sequence ID" value="HHK68888.1"/>
    <property type="molecule type" value="Genomic_DNA"/>
</dbReference>
<protein>
    <submittedName>
        <fullName evidence="6">4Fe-4S dicluster domain-containing protein</fullName>
    </submittedName>
</protein>
<dbReference type="InterPro" id="IPR050954">
    <property type="entry name" value="ET_IronSulfur_Cluster-Binding"/>
</dbReference>
<evidence type="ECO:0000256" key="1">
    <source>
        <dbReference type="ARBA" id="ARBA00022485"/>
    </source>
</evidence>
<keyword evidence="4" id="KW-0411">Iron-sulfur</keyword>
<evidence type="ECO:0000313" key="6">
    <source>
        <dbReference type="EMBL" id="HHK68888.1"/>
    </source>
</evidence>
<dbReference type="GO" id="GO:0051539">
    <property type="term" value="F:4 iron, 4 sulfur cluster binding"/>
    <property type="evidence" value="ECO:0007669"/>
    <property type="project" value="UniProtKB-KW"/>
</dbReference>
<evidence type="ECO:0000259" key="5">
    <source>
        <dbReference type="PROSITE" id="PS51379"/>
    </source>
</evidence>
<name>A0A7C5QDW0_CALS0</name>
<reference evidence="6" key="1">
    <citation type="journal article" date="2020" name="mSystems">
        <title>Genome- and Community-Level Interaction Insights into Carbon Utilization and Element Cycling Functions of Hydrothermarchaeota in Hydrothermal Sediment.</title>
        <authorList>
            <person name="Zhou Z."/>
            <person name="Liu Y."/>
            <person name="Xu W."/>
            <person name="Pan J."/>
            <person name="Luo Z.H."/>
            <person name="Li M."/>
        </authorList>
    </citation>
    <scope>NUCLEOTIDE SEQUENCE [LARGE SCALE GENOMIC DNA]</scope>
    <source>
        <strain evidence="6">SpSt-1056</strain>
    </source>
</reference>
<dbReference type="PROSITE" id="PS00198">
    <property type="entry name" value="4FE4S_FER_1"/>
    <property type="match status" value="1"/>
</dbReference>